<accession>A0ABQ2J1S4</accession>
<evidence type="ECO:0000313" key="3">
    <source>
        <dbReference type="Proteomes" id="UP000600080"/>
    </source>
</evidence>
<feature type="region of interest" description="Disordered" evidence="1">
    <location>
        <begin position="1"/>
        <end position="20"/>
    </location>
</feature>
<protein>
    <submittedName>
        <fullName evidence="2">Uncharacterized protein</fullName>
    </submittedName>
</protein>
<name>A0ABQ2J1S4_9ACTN</name>
<organism evidence="2 3">
    <name type="scientific">Streptomyces kronopolitis</name>
    <dbReference type="NCBI Taxonomy" id="1612435"/>
    <lineage>
        <taxon>Bacteria</taxon>
        <taxon>Bacillati</taxon>
        <taxon>Actinomycetota</taxon>
        <taxon>Actinomycetes</taxon>
        <taxon>Kitasatosporales</taxon>
        <taxon>Streptomycetaceae</taxon>
        <taxon>Streptomyces</taxon>
    </lineage>
</organism>
<dbReference type="RefSeq" id="WP_189096375.1">
    <property type="nucleotide sequence ID" value="NZ_BMND01000003.1"/>
</dbReference>
<sequence length="253" mass="26515">MSDDDQRDVPPAAPSDAGVASAPAGLVSAVVNLVNTGPVLLGAYTIAELTAVDAIVDFLEARPSDDVIAEAVRSLAARQLLLAGDTGEEVQVQGDLGIAVAFQQRARMVLDARTTGSGPGEPWRILLLPQPERICLMVRIDALGVHQMGLYKLDEALNALTEWLPRGPSADPGKSVDTDAVLAAAERSALITVTEYTAQGSAETAGSSRDLVLARSGGRLHVLARDPANREKLVPDPDSGKDDVNERLVGLLT</sequence>
<gene>
    <name evidence="2" type="ORF">GCM10012285_10680</name>
</gene>
<comment type="caution">
    <text evidence="2">The sequence shown here is derived from an EMBL/GenBank/DDBJ whole genome shotgun (WGS) entry which is preliminary data.</text>
</comment>
<dbReference type="GeneID" id="301546949"/>
<reference evidence="3" key="1">
    <citation type="journal article" date="2019" name="Int. J. Syst. Evol. Microbiol.">
        <title>The Global Catalogue of Microorganisms (GCM) 10K type strain sequencing project: providing services to taxonomists for standard genome sequencing and annotation.</title>
        <authorList>
            <consortium name="The Broad Institute Genomics Platform"/>
            <consortium name="The Broad Institute Genome Sequencing Center for Infectious Disease"/>
            <person name="Wu L."/>
            <person name="Ma J."/>
        </authorList>
    </citation>
    <scope>NUCLEOTIDE SEQUENCE [LARGE SCALE GENOMIC DNA]</scope>
    <source>
        <strain evidence="3">CGMCC 4.7323</strain>
    </source>
</reference>
<evidence type="ECO:0000256" key="1">
    <source>
        <dbReference type="SAM" id="MobiDB-lite"/>
    </source>
</evidence>
<proteinExistence type="predicted"/>
<dbReference type="Proteomes" id="UP000600080">
    <property type="component" value="Unassembled WGS sequence"/>
</dbReference>
<dbReference type="EMBL" id="BMND01000003">
    <property type="protein sequence ID" value="GGN36689.1"/>
    <property type="molecule type" value="Genomic_DNA"/>
</dbReference>
<keyword evidence="3" id="KW-1185">Reference proteome</keyword>
<evidence type="ECO:0000313" key="2">
    <source>
        <dbReference type="EMBL" id="GGN36689.1"/>
    </source>
</evidence>